<dbReference type="Proteomes" id="UP000192085">
    <property type="component" value="Plasmid p275A"/>
</dbReference>
<keyword evidence="1" id="KW-0614">Plasmid</keyword>
<name>A0A1V0NBW7_LACLL</name>
<dbReference type="RefSeq" id="WP_032398590.1">
    <property type="nucleotide sequence ID" value="NZ_BJMA01000055.1"/>
</dbReference>
<reference evidence="1 2" key="1">
    <citation type="journal article" date="2017" name="BMC Genomics">
        <title>Comparative and functional genomics of the Lactococcus lactis taxon; insights into evolution and niche adaptation.</title>
        <authorList>
            <person name="Kelleher P."/>
            <person name="Bottacini F."/>
            <person name="Mahony J."/>
            <person name="Kilcawley K.N."/>
            <person name="van Sinderen D."/>
        </authorList>
    </citation>
    <scope>NUCLEOTIDE SEQUENCE [LARGE SCALE GENOMIC DNA]</scope>
    <source>
        <strain evidence="1 2">275</strain>
        <plasmid evidence="2">p275a</plasmid>
    </source>
</reference>
<sequence>MKKNTVTIISTIILFIPWTILILRMNTWALVSPIAEIIIIIYAVIMIISGLFTAISYKKMEVQNHLMKICLVINSLYSIFGIAILGMIAFPTLF</sequence>
<accession>A0A1V0NBW7</accession>
<evidence type="ECO:0000313" key="2">
    <source>
        <dbReference type="Proteomes" id="UP000192085"/>
    </source>
</evidence>
<organism evidence="1 2">
    <name type="scientific">Lactococcus lactis subsp. lactis</name>
    <name type="common">Streptococcus lactis</name>
    <dbReference type="NCBI Taxonomy" id="1360"/>
    <lineage>
        <taxon>Bacteria</taxon>
        <taxon>Bacillati</taxon>
        <taxon>Bacillota</taxon>
        <taxon>Bacilli</taxon>
        <taxon>Lactobacillales</taxon>
        <taxon>Streptococcaceae</taxon>
        <taxon>Lactococcus</taxon>
    </lineage>
</organism>
<dbReference type="EMBL" id="CP016699">
    <property type="protein sequence ID" value="ARD97421.1"/>
    <property type="molecule type" value="Genomic_DNA"/>
</dbReference>
<proteinExistence type="predicted"/>
<gene>
    <name evidence="1" type="ORF">LL275_pA074</name>
</gene>
<evidence type="ECO:0000313" key="1">
    <source>
        <dbReference type="EMBL" id="ARD97421.1"/>
    </source>
</evidence>
<geneLocation type="plasmid" evidence="2">
    <name>p275a</name>
</geneLocation>
<dbReference type="AlphaFoldDB" id="A0A1V0NBW7"/>
<protein>
    <submittedName>
        <fullName evidence="1">Uncharacterized protein</fullName>
    </submittedName>
</protein>